<dbReference type="Proteomes" id="UP000186373">
    <property type="component" value="Unassembled WGS sequence"/>
</dbReference>
<reference evidence="2" key="1">
    <citation type="submission" date="2017-01" db="EMBL/GenBank/DDBJ databases">
        <authorList>
            <person name="Varghese N."/>
            <person name="Submissions S."/>
        </authorList>
    </citation>
    <scope>NUCLEOTIDE SEQUENCE [LARGE SCALE GENOMIC DNA]</scope>
    <source>
        <strain evidence="2">DSM 17126</strain>
    </source>
</reference>
<protein>
    <recommendedName>
        <fullName evidence="3">Lipoprotein</fullName>
    </recommendedName>
</protein>
<proteinExistence type="predicted"/>
<organism evidence="1 2">
    <name type="scientific">Chryseobacterium shigense</name>
    <dbReference type="NCBI Taxonomy" id="297244"/>
    <lineage>
        <taxon>Bacteria</taxon>
        <taxon>Pseudomonadati</taxon>
        <taxon>Bacteroidota</taxon>
        <taxon>Flavobacteriia</taxon>
        <taxon>Flavobacteriales</taxon>
        <taxon>Weeksellaceae</taxon>
        <taxon>Chryseobacterium group</taxon>
        <taxon>Chryseobacterium</taxon>
    </lineage>
</organism>
<evidence type="ECO:0000313" key="2">
    <source>
        <dbReference type="Proteomes" id="UP000186373"/>
    </source>
</evidence>
<evidence type="ECO:0000313" key="1">
    <source>
        <dbReference type="EMBL" id="SIS28692.1"/>
    </source>
</evidence>
<dbReference type="EMBL" id="FTNY01000001">
    <property type="protein sequence ID" value="SIS28692.1"/>
    <property type="molecule type" value="Genomic_DNA"/>
</dbReference>
<accession>A0A1N7HV53</accession>
<dbReference type="RefSeq" id="WP_076504061.1">
    <property type="nucleotide sequence ID" value="NZ_FTNY01000001.1"/>
</dbReference>
<sequence>MKKIISMAVFSSLLISCSKEKKNTVSARPVQNTTTDTATVAGVLLELVDHDGKGQLKIHSDQYKTSGTIKIGPPCYFLRRDGKILSFSYPDVKVDHTIILQGKNGVQGILFKKDSIIYEDYFPTSTPYNIKEGADEIVYQDFAHRFYKNRD</sequence>
<dbReference type="PROSITE" id="PS51257">
    <property type="entry name" value="PROKAR_LIPOPROTEIN"/>
    <property type="match status" value="1"/>
</dbReference>
<dbReference type="AlphaFoldDB" id="A0A1N7HV53"/>
<dbReference type="OrthoDB" id="1270961at2"/>
<evidence type="ECO:0008006" key="3">
    <source>
        <dbReference type="Google" id="ProtNLM"/>
    </source>
</evidence>
<name>A0A1N7HV53_9FLAO</name>
<gene>
    <name evidence="1" type="ORF">SAMN05421639_101244</name>
</gene>
<keyword evidence="2" id="KW-1185">Reference proteome</keyword>